<evidence type="ECO:0000256" key="2">
    <source>
        <dbReference type="ARBA" id="ARBA00022527"/>
    </source>
</evidence>
<evidence type="ECO:0000256" key="3">
    <source>
        <dbReference type="ARBA" id="ARBA00022679"/>
    </source>
</evidence>
<dbReference type="Pfam" id="PF00069">
    <property type="entry name" value="Pkinase"/>
    <property type="match status" value="1"/>
</dbReference>
<dbReference type="EMBL" id="CP158165">
    <property type="protein sequence ID" value="XBV25681.1"/>
    <property type="molecule type" value="Genomic_DNA"/>
</dbReference>
<dbReference type="Gene3D" id="3.30.200.20">
    <property type="entry name" value="Phosphorylase Kinase, domain 1"/>
    <property type="match status" value="1"/>
</dbReference>
<dbReference type="Gene3D" id="1.10.510.10">
    <property type="entry name" value="Transferase(Phosphotransferase) domain 1"/>
    <property type="match status" value="1"/>
</dbReference>
<organism evidence="9">
    <name type="scientific">Kribbella sp. HUAS MG21</name>
    <dbReference type="NCBI Taxonomy" id="3160966"/>
    <lineage>
        <taxon>Bacteria</taxon>
        <taxon>Bacillati</taxon>
        <taxon>Actinomycetota</taxon>
        <taxon>Actinomycetes</taxon>
        <taxon>Propionibacteriales</taxon>
        <taxon>Kribbellaceae</taxon>
        <taxon>Kribbella</taxon>
    </lineage>
</organism>
<accession>A0AAU7TG42</accession>
<feature type="region of interest" description="Disordered" evidence="7">
    <location>
        <begin position="438"/>
        <end position="486"/>
    </location>
</feature>
<feature type="region of interest" description="Disordered" evidence="7">
    <location>
        <begin position="287"/>
        <end position="318"/>
    </location>
</feature>
<proteinExistence type="predicted"/>
<evidence type="ECO:0000256" key="5">
    <source>
        <dbReference type="ARBA" id="ARBA00022777"/>
    </source>
</evidence>
<dbReference type="InterPro" id="IPR008271">
    <property type="entry name" value="Ser/Thr_kinase_AS"/>
</dbReference>
<dbReference type="InterPro" id="IPR000719">
    <property type="entry name" value="Prot_kinase_dom"/>
</dbReference>
<dbReference type="AlphaFoldDB" id="A0AAU7TG42"/>
<evidence type="ECO:0000256" key="6">
    <source>
        <dbReference type="ARBA" id="ARBA00022840"/>
    </source>
</evidence>
<evidence type="ECO:0000256" key="1">
    <source>
        <dbReference type="ARBA" id="ARBA00012513"/>
    </source>
</evidence>
<protein>
    <recommendedName>
        <fullName evidence="1">non-specific serine/threonine protein kinase</fullName>
        <ecNumber evidence="1">2.7.11.1</ecNumber>
    </recommendedName>
</protein>
<dbReference type="GO" id="GO:0004674">
    <property type="term" value="F:protein serine/threonine kinase activity"/>
    <property type="evidence" value="ECO:0007669"/>
    <property type="project" value="UniProtKB-KW"/>
</dbReference>
<dbReference type="SUPFAM" id="SSF56112">
    <property type="entry name" value="Protein kinase-like (PK-like)"/>
    <property type="match status" value="1"/>
</dbReference>
<dbReference type="PANTHER" id="PTHR43289:SF6">
    <property type="entry name" value="SERINE_THREONINE-PROTEIN KINASE NEKL-3"/>
    <property type="match status" value="1"/>
</dbReference>
<keyword evidence="4" id="KW-0547">Nucleotide-binding</keyword>
<dbReference type="PANTHER" id="PTHR43289">
    <property type="entry name" value="MITOGEN-ACTIVATED PROTEIN KINASE KINASE KINASE 20-RELATED"/>
    <property type="match status" value="1"/>
</dbReference>
<keyword evidence="2" id="KW-0723">Serine/threonine-protein kinase</keyword>
<sequence>MADVFAGRFELLDPIGVGGAGTVWRAWDRRQERLCAAKVLRQRDAGALLRFVREQCRRLNHPNILTPYGSASDDDMALLAMDLVGGGSVATLVSDFGPLPPRLVAELLSQLLGALDQIHTAGVLHRDVKPANLLLEATGTDRPMLRLTDFGIAIALGEPRLTIHGTIVGTPGYLAPETYTSAALSPKQDLYAAGVTAWQLLTGTEPPEHGALPTYPADATALPGPLADVAALIWTVVQHLTDPDPTNRPTSAAEALKALAPALSVPLETPTRTADGETIEVFDHLPPLPSTAVLPHTASPRPTLPLPEPPDPAGAFAAPGAVAGANASAVPAAPVGLGAPARPDAPTGPGAAEGAGTAAEGAGTAAAGATAGVGAGSDAGVGGDGSAGAGADGVRDGGAGARWGLRGRGGVAAVVAVVAIVGGGAALVAGLGPFGGRAPSGGTSSSPEGVGGGASETATTVGGPGTGITGSSSVTPAARSADPGVQAGRPCGWQVVGTIETAADGTRVECRQQGSSYRWTKIS</sequence>
<dbReference type="InterPro" id="IPR011009">
    <property type="entry name" value="Kinase-like_dom_sf"/>
</dbReference>
<keyword evidence="3 9" id="KW-0808">Transferase</keyword>
<feature type="compositionally biased region" description="Pro residues" evidence="7">
    <location>
        <begin position="302"/>
        <end position="312"/>
    </location>
</feature>
<evidence type="ECO:0000313" key="9">
    <source>
        <dbReference type="EMBL" id="XBV25681.1"/>
    </source>
</evidence>
<gene>
    <name evidence="9" type="ORF">ABN611_04510</name>
</gene>
<keyword evidence="5 9" id="KW-0418">Kinase</keyword>
<dbReference type="GO" id="GO:0005524">
    <property type="term" value="F:ATP binding"/>
    <property type="evidence" value="ECO:0007669"/>
    <property type="project" value="UniProtKB-KW"/>
</dbReference>
<keyword evidence="6" id="KW-0067">ATP-binding</keyword>
<dbReference type="SMART" id="SM00220">
    <property type="entry name" value="S_TKc"/>
    <property type="match status" value="1"/>
</dbReference>
<feature type="domain" description="Protein kinase" evidence="8">
    <location>
        <begin position="9"/>
        <end position="263"/>
    </location>
</feature>
<dbReference type="RefSeq" id="WP_350278489.1">
    <property type="nucleotide sequence ID" value="NZ_CP158165.1"/>
</dbReference>
<dbReference type="PROSITE" id="PS00108">
    <property type="entry name" value="PROTEIN_KINASE_ST"/>
    <property type="match status" value="1"/>
</dbReference>
<dbReference type="PROSITE" id="PS50011">
    <property type="entry name" value="PROTEIN_KINASE_DOM"/>
    <property type="match status" value="1"/>
</dbReference>
<dbReference type="CDD" id="cd14014">
    <property type="entry name" value="STKc_PknB_like"/>
    <property type="match status" value="1"/>
</dbReference>
<dbReference type="EC" id="2.7.11.1" evidence="1"/>
<evidence type="ECO:0000256" key="7">
    <source>
        <dbReference type="SAM" id="MobiDB-lite"/>
    </source>
</evidence>
<feature type="region of interest" description="Disordered" evidence="7">
    <location>
        <begin position="338"/>
        <end position="357"/>
    </location>
</feature>
<reference evidence="9" key="1">
    <citation type="submission" date="2024-06" db="EMBL/GenBank/DDBJ databases">
        <title>Kribbella sp. strain HUAS MG21 genome sequences.</title>
        <authorList>
            <person name="Mo P."/>
        </authorList>
    </citation>
    <scope>NUCLEOTIDE SEQUENCE</scope>
    <source>
        <strain evidence="9">HUAS MG21</strain>
    </source>
</reference>
<evidence type="ECO:0000259" key="8">
    <source>
        <dbReference type="PROSITE" id="PS50011"/>
    </source>
</evidence>
<evidence type="ECO:0000256" key="4">
    <source>
        <dbReference type="ARBA" id="ARBA00022741"/>
    </source>
</evidence>
<name>A0AAU7TG42_9ACTN</name>